<dbReference type="GO" id="GO:0030695">
    <property type="term" value="F:GTPase regulator activity"/>
    <property type="evidence" value="ECO:0007669"/>
    <property type="project" value="InterPro"/>
</dbReference>
<dbReference type="InterPro" id="IPR003109">
    <property type="entry name" value="GoLoco_motif"/>
</dbReference>
<evidence type="ECO:0000313" key="3">
    <source>
        <dbReference type="WBParaSite" id="ACAC_0001340501-mRNA-1"/>
    </source>
</evidence>
<name>A0A0K0DNR6_ANGCA</name>
<accession>A0A0K0DNR6</accession>
<dbReference type="InterPro" id="IPR011990">
    <property type="entry name" value="TPR-like_helical_dom_sf"/>
</dbReference>
<dbReference type="PROSITE" id="PS50877">
    <property type="entry name" value="GOLOCO"/>
    <property type="match status" value="2"/>
</dbReference>
<proteinExistence type="predicted"/>
<dbReference type="Proteomes" id="UP000035642">
    <property type="component" value="Unassembled WGS sequence"/>
</dbReference>
<keyword evidence="2" id="KW-1185">Reference proteome</keyword>
<organism evidence="2 3">
    <name type="scientific">Angiostrongylus cantonensis</name>
    <name type="common">Rat lungworm</name>
    <dbReference type="NCBI Taxonomy" id="6313"/>
    <lineage>
        <taxon>Eukaryota</taxon>
        <taxon>Metazoa</taxon>
        <taxon>Ecdysozoa</taxon>
        <taxon>Nematoda</taxon>
        <taxon>Chromadorea</taxon>
        <taxon>Rhabditida</taxon>
        <taxon>Rhabditina</taxon>
        <taxon>Rhabditomorpha</taxon>
        <taxon>Strongyloidea</taxon>
        <taxon>Metastrongylidae</taxon>
        <taxon>Angiostrongylus</taxon>
    </lineage>
</organism>
<feature type="compositionally biased region" description="Polar residues" evidence="1">
    <location>
        <begin position="199"/>
        <end position="213"/>
    </location>
</feature>
<dbReference type="Pfam" id="PF02188">
    <property type="entry name" value="GoLoco"/>
    <property type="match status" value="2"/>
</dbReference>
<dbReference type="SMART" id="SM00390">
    <property type="entry name" value="GoLoco"/>
    <property type="match status" value="2"/>
</dbReference>
<reference evidence="3" key="2">
    <citation type="submission" date="2017-02" db="UniProtKB">
        <authorList>
            <consortium name="WormBaseParasite"/>
        </authorList>
    </citation>
    <scope>IDENTIFICATION</scope>
</reference>
<evidence type="ECO:0000313" key="2">
    <source>
        <dbReference type="Proteomes" id="UP000035642"/>
    </source>
</evidence>
<reference evidence="2" key="1">
    <citation type="submission" date="2012-09" db="EMBL/GenBank/DDBJ databases">
        <authorList>
            <person name="Martin A.A."/>
        </authorList>
    </citation>
    <scope>NUCLEOTIDE SEQUENCE</scope>
</reference>
<dbReference type="Gene3D" id="1.25.40.10">
    <property type="entry name" value="Tetratricopeptide repeat domain"/>
    <property type="match status" value="1"/>
</dbReference>
<dbReference type="AlphaFoldDB" id="A0A0K0DNR6"/>
<dbReference type="STRING" id="6313.A0A0K0DNR6"/>
<sequence>MRMNDNRWKRAVGDWVSRNVTRTAGKPPTRWPEFFTKSLEEGYDARRVPKASRTHWTTLARDREKWRIYWRPLESLDDQRDYSAANGSAPLRYGCITASLWLYLTSYLGVKNYGGQEIKEGPESLIDLLMDAQGRRMDEQRAALLSDFTSRKRTLELMEELGSISEDGVDTKIEEALINLLMNAQEQRMNDQRSDLVKKSNNFDSRGSLQSTSTERELPVMVMRTQVKRVEDQCDHRKRPTNLEWK</sequence>
<feature type="region of interest" description="Disordered" evidence="1">
    <location>
        <begin position="191"/>
        <end position="215"/>
    </location>
</feature>
<protein>
    <submittedName>
        <fullName evidence="3">Integrase core domain containing protein</fullName>
    </submittedName>
</protein>
<evidence type="ECO:0000256" key="1">
    <source>
        <dbReference type="SAM" id="MobiDB-lite"/>
    </source>
</evidence>
<dbReference type="WBParaSite" id="ACAC_0001340501-mRNA-1">
    <property type="protein sequence ID" value="ACAC_0001340501-mRNA-1"/>
    <property type="gene ID" value="ACAC_0001340501"/>
</dbReference>